<dbReference type="PANTHER" id="PTHR47421">
    <property type="entry name" value="GS HOMEOBOX 2"/>
    <property type="match status" value="1"/>
</dbReference>
<evidence type="ECO:0000256" key="6">
    <source>
        <dbReference type="SAM" id="MobiDB-lite"/>
    </source>
</evidence>
<feature type="region of interest" description="Disordered" evidence="6">
    <location>
        <begin position="320"/>
        <end position="376"/>
    </location>
</feature>
<dbReference type="InterPro" id="IPR042191">
    <property type="entry name" value="GSH1/2"/>
</dbReference>
<keyword evidence="2 4" id="KW-0371">Homeobox</keyword>
<dbReference type="EMBL" id="BMAT01002136">
    <property type="protein sequence ID" value="GFR99897.1"/>
    <property type="molecule type" value="Genomic_DNA"/>
</dbReference>
<dbReference type="PROSITE" id="PS00027">
    <property type="entry name" value="HOMEOBOX_1"/>
    <property type="match status" value="1"/>
</dbReference>
<feature type="DNA-binding region" description="Homeobox" evidence="4">
    <location>
        <begin position="263"/>
        <end position="322"/>
    </location>
</feature>
<comment type="subcellular location">
    <subcellularLocation>
        <location evidence="4 5">Nucleus</location>
    </subcellularLocation>
</comment>
<sequence length="578" mass="62782">MSRSFYVDSLIVKKPTTSRHQTSSTSSLRTQEHIPALLASHTSLLPREHPHQGHPHHQLTHEHLQRHHHSQIPTPGIACYAARHPADLLGALCCPLCVHAPGSVPHHTLAQAAAAAAQSLSLASTSAAHRIAPGLTPHPPPPAAHMVTPPQLTHTPSPPQLSMAGAHRAPPKSLYQGSLTSSPAGFMPTLVATAYKTSTSPYGRHSAGVGFDLHDSQNEVHERQPGDMSPQSYRSASPVAMDTPKSSKMEPSVNGPSDNLPSSKRMRTAFTSTQLLELERAFGANMYLSRLRRIEIATGLNLSEKQVKIWFQNRRVKHKKEGPEDAETARGMSRVSCKCSRGSPTATGRERSMSENSSNGVKLEVGDSKLKRSSPSEDRCSRKLEILEAKNELSQIKKQKLVCKEDDDTEFHSRKEVLVDIETEQDMAVKEFGLYSIEFDSKKKLDNKIHEAVTPLKASEDPSTWRHGISNILGFKDTKRREHGEFIHLSGCKPVRPMPTSPLHIDCGLSPRTPLSLAHSDGAGGEVEDTASNVATGHVGYESVSTGNNTSRGNGVPTASSLATVNVTDKRAPKSHTP</sequence>
<dbReference type="PRINTS" id="PR00024">
    <property type="entry name" value="HOMEOBOX"/>
</dbReference>
<comment type="caution">
    <text evidence="8">The sequence shown here is derived from an EMBL/GenBank/DDBJ whole genome shotgun (WGS) entry which is preliminary data.</text>
</comment>
<evidence type="ECO:0000259" key="7">
    <source>
        <dbReference type="PROSITE" id="PS50071"/>
    </source>
</evidence>
<dbReference type="PANTHER" id="PTHR47421:SF2">
    <property type="entry name" value="GS HOMEOBOX 1"/>
    <property type="match status" value="1"/>
</dbReference>
<feature type="region of interest" description="Disordered" evidence="6">
    <location>
        <begin position="218"/>
        <end position="264"/>
    </location>
</feature>
<dbReference type="SMART" id="SM00389">
    <property type="entry name" value="HOX"/>
    <property type="match status" value="1"/>
</dbReference>
<dbReference type="AlphaFoldDB" id="A0AAV4HNZ5"/>
<dbReference type="GO" id="GO:0000981">
    <property type="term" value="F:DNA-binding transcription factor activity, RNA polymerase II-specific"/>
    <property type="evidence" value="ECO:0007669"/>
    <property type="project" value="InterPro"/>
</dbReference>
<evidence type="ECO:0000256" key="4">
    <source>
        <dbReference type="PROSITE-ProRule" id="PRU00108"/>
    </source>
</evidence>
<evidence type="ECO:0000313" key="8">
    <source>
        <dbReference type="EMBL" id="GFR99897.1"/>
    </source>
</evidence>
<feature type="region of interest" description="Disordered" evidence="6">
    <location>
        <begin position="540"/>
        <end position="578"/>
    </location>
</feature>
<evidence type="ECO:0000256" key="1">
    <source>
        <dbReference type="ARBA" id="ARBA00023125"/>
    </source>
</evidence>
<dbReference type="PROSITE" id="PS50071">
    <property type="entry name" value="HOMEOBOX_2"/>
    <property type="match status" value="1"/>
</dbReference>
<evidence type="ECO:0000256" key="2">
    <source>
        <dbReference type="ARBA" id="ARBA00023155"/>
    </source>
</evidence>
<dbReference type="Pfam" id="PF00046">
    <property type="entry name" value="Homeodomain"/>
    <property type="match status" value="1"/>
</dbReference>
<dbReference type="GO" id="GO:0005634">
    <property type="term" value="C:nucleus"/>
    <property type="evidence" value="ECO:0007669"/>
    <property type="project" value="UniProtKB-SubCell"/>
</dbReference>
<dbReference type="Gene3D" id="1.10.10.60">
    <property type="entry name" value="Homeodomain-like"/>
    <property type="match status" value="1"/>
</dbReference>
<evidence type="ECO:0000256" key="3">
    <source>
        <dbReference type="ARBA" id="ARBA00023242"/>
    </source>
</evidence>
<accession>A0AAV4HNZ5</accession>
<dbReference type="InterPro" id="IPR017970">
    <property type="entry name" value="Homeobox_CS"/>
</dbReference>
<proteinExistence type="predicted"/>
<name>A0AAV4HNZ5_9GAST</name>
<reference evidence="8 9" key="1">
    <citation type="journal article" date="2021" name="Elife">
        <title>Chloroplast acquisition without the gene transfer in kleptoplastic sea slugs, Plakobranchus ocellatus.</title>
        <authorList>
            <person name="Maeda T."/>
            <person name="Takahashi S."/>
            <person name="Yoshida T."/>
            <person name="Shimamura S."/>
            <person name="Takaki Y."/>
            <person name="Nagai Y."/>
            <person name="Toyoda A."/>
            <person name="Suzuki Y."/>
            <person name="Arimoto A."/>
            <person name="Ishii H."/>
            <person name="Satoh N."/>
            <person name="Nishiyama T."/>
            <person name="Hasebe M."/>
            <person name="Maruyama T."/>
            <person name="Minagawa J."/>
            <person name="Obokata J."/>
            <person name="Shigenobu S."/>
        </authorList>
    </citation>
    <scope>NUCLEOTIDE SEQUENCE [LARGE SCALE GENOMIC DNA]</scope>
</reference>
<feature type="compositionally biased region" description="Basic and acidic residues" evidence="6">
    <location>
        <begin position="364"/>
        <end position="376"/>
    </location>
</feature>
<dbReference type="InterPro" id="IPR001356">
    <property type="entry name" value="HD"/>
</dbReference>
<dbReference type="Proteomes" id="UP000762676">
    <property type="component" value="Unassembled WGS sequence"/>
</dbReference>
<organism evidence="8 9">
    <name type="scientific">Elysia marginata</name>
    <dbReference type="NCBI Taxonomy" id="1093978"/>
    <lineage>
        <taxon>Eukaryota</taxon>
        <taxon>Metazoa</taxon>
        <taxon>Spiralia</taxon>
        <taxon>Lophotrochozoa</taxon>
        <taxon>Mollusca</taxon>
        <taxon>Gastropoda</taxon>
        <taxon>Heterobranchia</taxon>
        <taxon>Euthyneura</taxon>
        <taxon>Panpulmonata</taxon>
        <taxon>Sacoglossa</taxon>
        <taxon>Placobranchoidea</taxon>
        <taxon>Plakobranchidae</taxon>
        <taxon>Elysia</taxon>
    </lineage>
</organism>
<dbReference type="SUPFAM" id="SSF46689">
    <property type="entry name" value="Homeodomain-like"/>
    <property type="match status" value="1"/>
</dbReference>
<keyword evidence="9" id="KW-1185">Reference proteome</keyword>
<evidence type="ECO:0000313" key="9">
    <source>
        <dbReference type="Proteomes" id="UP000762676"/>
    </source>
</evidence>
<dbReference type="InterPro" id="IPR020479">
    <property type="entry name" value="HD_metazoa"/>
</dbReference>
<dbReference type="InterPro" id="IPR009057">
    <property type="entry name" value="Homeodomain-like_sf"/>
</dbReference>
<keyword evidence="3 4" id="KW-0539">Nucleus</keyword>
<feature type="domain" description="Homeobox" evidence="7">
    <location>
        <begin position="261"/>
        <end position="321"/>
    </location>
</feature>
<dbReference type="GO" id="GO:1990837">
    <property type="term" value="F:sequence-specific double-stranded DNA binding"/>
    <property type="evidence" value="ECO:0007669"/>
    <property type="project" value="TreeGrafter"/>
</dbReference>
<evidence type="ECO:0000256" key="5">
    <source>
        <dbReference type="RuleBase" id="RU000682"/>
    </source>
</evidence>
<feature type="region of interest" description="Disordered" evidence="6">
    <location>
        <begin position="131"/>
        <end position="177"/>
    </location>
</feature>
<feature type="compositionally biased region" description="Polar residues" evidence="6">
    <location>
        <begin position="543"/>
        <end position="567"/>
    </location>
</feature>
<dbReference type="CDD" id="cd00086">
    <property type="entry name" value="homeodomain"/>
    <property type="match status" value="1"/>
</dbReference>
<gene>
    <name evidence="8" type="ORF">ElyMa_001058000</name>
</gene>
<protein>
    <submittedName>
        <fullName evidence="8">GS homeobox 1</fullName>
    </submittedName>
</protein>
<keyword evidence="1 4" id="KW-0238">DNA-binding</keyword>